<sequence length="74" mass="8259">MNLVKLEEDKNEKEVVIEDDTTYEDEPKDEGFLDGVSTCAKVGLSILGLFTIGYGAYKAYDCMADSDDEIKKLE</sequence>
<comment type="caution">
    <text evidence="1">The sequence shown here is derived from an EMBL/GenBank/DDBJ whole genome shotgun (WGS) entry which is preliminary data.</text>
</comment>
<evidence type="ECO:0000313" key="2">
    <source>
        <dbReference type="Proteomes" id="UP001170288"/>
    </source>
</evidence>
<dbReference type="AlphaFoldDB" id="A0AAW7PZQ8"/>
<dbReference type="EMBL" id="JAPZCX010000013">
    <property type="protein sequence ID" value="MDN5071068.1"/>
    <property type="molecule type" value="Genomic_DNA"/>
</dbReference>
<accession>A0AAW7PZQ8</accession>
<dbReference type="Proteomes" id="UP001170288">
    <property type="component" value="Unassembled WGS sequence"/>
</dbReference>
<evidence type="ECO:0000313" key="1">
    <source>
        <dbReference type="EMBL" id="MDN5071068.1"/>
    </source>
</evidence>
<protein>
    <submittedName>
        <fullName evidence="1">Uncharacterized protein</fullName>
    </submittedName>
</protein>
<proteinExistence type="predicted"/>
<reference evidence="1" key="2">
    <citation type="journal article" date="2023" name="Microorganisms">
        <title>Genomic Characterization of Arcobacter butzleri Strains Isolated from Various Sources in Lithuania.</title>
        <authorList>
            <person name="Uljanovas D."/>
            <person name="Golz G."/>
            <person name="Fleischmann S."/>
            <person name="Kudirkiene E."/>
            <person name="Kasetiene N."/>
            <person name="Grineviciene A."/>
            <person name="Tamuleviciene E."/>
            <person name="Aksomaitiene J."/>
            <person name="Alter T."/>
            <person name="Malakauskas M."/>
        </authorList>
    </citation>
    <scope>NUCLEOTIDE SEQUENCE</scope>
    <source>
        <strain evidence="1">RCM69</strain>
    </source>
</reference>
<gene>
    <name evidence="1" type="ORF">O8C76_08465</name>
</gene>
<dbReference type="RefSeq" id="WP_237919016.1">
    <property type="nucleotide sequence ID" value="NZ_JAKKPB010000017.1"/>
</dbReference>
<reference evidence="1" key="1">
    <citation type="submission" date="2022-12" db="EMBL/GenBank/DDBJ databases">
        <authorList>
            <person name="Uljanovas D."/>
        </authorList>
    </citation>
    <scope>NUCLEOTIDE SEQUENCE</scope>
    <source>
        <strain evidence="1">RCM69</strain>
    </source>
</reference>
<name>A0AAW7PZQ8_9BACT</name>
<organism evidence="1 2">
    <name type="scientific">Aliarcobacter butzleri</name>
    <dbReference type="NCBI Taxonomy" id="28197"/>
    <lineage>
        <taxon>Bacteria</taxon>
        <taxon>Pseudomonadati</taxon>
        <taxon>Campylobacterota</taxon>
        <taxon>Epsilonproteobacteria</taxon>
        <taxon>Campylobacterales</taxon>
        <taxon>Arcobacteraceae</taxon>
        <taxon>Aliarcobacter</taxon>
    </lineage>
</organism>